<dbReference type="Proteomes" id="UP000811246">
    <property type="component" value="Chromosome 11"/>
</dbReference>
<organism evidence="3 4">
    <name type="scientific">Carya illinoinensis</name>
    <name type="common">Pecan</name>
    <dbReference type="NCBI Taxonomy" id="32201"/>
    <lineage>
        <taxon>Eukaryota</taxon>
        <taxon>Viridiplantae</taxon>
        <taxon>Streptophyta</taxon>
        <taxon>Embryophyta</taxon>
        <taxon>Tracheophyta</taxon>
        <taxon>Spermatophyta</taxon>
        <taxon>Magnoliopsida</taxon>
        <taxon>eudicotyledons</taxon>
        <taxon>Gunneridae</taxon>
        <taxon>Pentapetalae</taxon>
        <taxon>rosids</taxon>
        <taxon>fabids</taxon>
        <taxon>Fagales</taxon>
        <taxon>Juglandaceae</taxon>
        <taxon>Carya</taxon>
    </lineage>
</organism>
<gene>
    <name evidence="3" type="ORF">I3842_11G198700</name>
</gene>
<evidence type="ECO:0000313" key="3">
    <source>
        <dbReference type="EMBL" id="KAG6689943.1"/>
    </source>
</evidence>
<keyword evidence="2" id="KW-0012">Acyltransferase</keyword>
<evidence type="ECO:0000256" key="2">
    <source>
        <dbReference type="ARBA" id="ARBA00023315"/>
    </source>
</evidence>
<protein>
    <recommendedName>
        <fullName evidence="5">Serine O-acetyltransferase</fullName>
    </recommendedName>
</protein>
<dbReference type="EMBL" id="CM031835">
    <property type="protein sequence ID" value="KAG6689943.1"/>
    <property type="molecule type" value="Genomic_DNA"/>
</dbReference>
<keyword evidence="1" id="KW-0808">Transferase</keyword>
<evidence type="ECO:0008006" key="5">
    <source>
        <dbReference type="Google" id="ProtNLM"/>
    </source>
</evidence>
<evidence type="ECO:0000313" key="4">
    <source>
        <dbReference type="Proteomes" id="UP000811246"/>
    </source>
</evidence>
<sequence length="140" mass="14834">MELRLGLIDRKFAVDIHPGVKSRRGILLDHATGVAIREAVVIGNNVSIFHNVTLGGTGKDNGDRHPTIGDVVLIGAGTNVLGNVKTGEGAKIGAGSVVLKEVTSRTTAVALLHWFEARPMIIFLVTILHTSGLIMSKRVP</sequence>
<proteinExistence type="predicted"/>
<dbReference type="AlphaFoldDB" id="A0A922DTX6"/>
<dbReference type="Pfam" id="PF00132">
    <property type="entry name" value="Hexapep"/>
    <property type="match status" value="1"/>
</dbReference>
<dbReference type="InterPro" id="IPR001451">
    <property type="entry name" value="Hexapep"/>
</dbReference>
<dbReference type="CDD" id="cd03354">
    <property type="entry name" value="LbH_SAT"/>
    <property type="match status" value="1"/>
</dbReference>
<dbReference type="PANTHER" id="PTHR42811">
    <property type="entry name" value="SERINE ACETYLTRANSFERASE"/>
    <property type="match status" value="1"/>
</dbReference>
<reference evidence="3" key="1">
    <citation type="submission" date="2021-01" db="EMBL/GenBank/DDBJ databases">
        <authorList>
            <person name="Lovell J.T."/>
            <person name="Bentley N."/>
            <person name="Bhattarai G."/>
            <person name="Jenkins J.W."/>
            <person name="Sreedasyam A."/>
            <person name="Alarcon Y."/>
            <person name="Bock C."/>
            <person name="Boston L."/>
            <person name="Carlson J."/>
            <person name="Cervantes K."/>
            <person name="Clermont K."/>
            <person name="Krom N."/>
            <person name="Kubenka K."/>
            <person name="Mamidi S."/>
            <person name="Mattison C."/>
            <person name="Monteros M."/>
            <person name="Pisani C."/>
            <person name="Plott C."/>
            <person name="Rajasekar S."/>
            <person name="Rhein H.S."/>
            <person name="Rohla C."/>
            <person name="Song M."/>
            <person name="Hilaire R.S."/>
            <person name="Shu S."/>
            <person name="Wells L."/>
            <person name="Wang X."/>
            <person name="Webber J."/>
            <person name="Heerema R.J."/>
            <person name="Klein P."/>
            <person name="Conner P."/>
            <person name="Grauke L."/>
            <person name="Grimwood J."/>
            <person name="Schmutz J."/>
            <person name="Randall J.J."/>
        </authorList>
    </citation>
    <scope>NUCLEOTIDE SEQUENCE</scope>
    <source>
        <tissue evidence="3">Leaf</tissue>
    </source>
</reference>
<comment type="caution">
    <text evidence="3">The sequence shown here is derived from an EMBL/GenBank/DDBJ whole genome shotgun (WGS) entry which is preliminary data.</text>
</comment>
<dbReference type="InterPro" id="IPR045304">
    <property type="entry name" value="LbH_SAT"/>
</dbReference>
<name>A0A922DTX6_CARIL</name>
<dbReference type="GO" id="GO:0016746">
    <property type="term" value="F:acyltransferase activity"/>
    <property type="evidence" value="ECO:0007669"/>
    <property type="project" value="UniProtKB-KW"/>
</dbReference>
<accession>A0A922DTX6</accession>
<evidence type="ECO:0000256" key="1">
    <source>
        <dbReference type="ARBA" id="ARBA00022679"/>
    </source>
</evidence>